<name>A0AA85A5R8_9TREM</name>
<dbReference type="InterPro" id="IPR011990">
    <property type="entry name" value="TPR-like_helical_dom_sf"/>
</dbReference>
<evidence type="ECO:0000256" key="3">
    <source>
        <dbReference type="SAM" id="MobiDB-lite"/>
    </source>
</evidence>
<keyword evidence="2" id="KW-0963">Cytoplasm</keyword>
<dbReference type="GO" id="GO:0005634">
    <property type="term" value="C:nucleus"/>
    <property type="evidence" value="ECO:0007669"/>
    <property type="project" value="UniProtKB-SubCell"/>
</dbReference>
<dbReference type="PANTHER" id="PTHR12979">
    <property type="entry name" value="CCR4-NOT TRANSCRIPTION COMPLEX SUBUNIT 10"/>
    <property type="match status" value="1"/>
</dbReference>
<evidence type="ECO:0000313" key="7">
    <source>
        <dbReference type="WBParaSite" id="SMRG1_65200.3"/>
    </source>
</evidence>
<reference evidence="5 6" key="1">
    <citation type="submission" date="2023-11" db="UniProtKB">
        <authorList>
            <consortium name="WormBaseParasite"/>
        </authorList>
    </citation>
    <scope>IDENTIFICATION</scope>
</reference>
<dbReference type="WBParaSite" id="SMRG1_65200.1">
    <property type="protein sequence ID" value="SMRG1_65200.1"/>
    <property type="gene ID" value="SMRG1_65200"/>
</dbReference>
<dbReference type="AlphaFoldDB" id="A0AA85A5R8"/>
<dbReference type="SUPFAM" id="SSF48452">
    <property type="entry name" value="TPR-like"/>
    <property type="match status" value="1"/>
</dbReference>
<dbReference type="InterPro" id="IPR039740">
    <property type="entry name" value="CNOT10"/>
</dbReference>
<keyword evidence="2" id="KW-0804">Transcription</keyword>
<evidence type="ECO:0000313" key="4">
    <source>
        <dbReference type="Proteomes" id="UP000050790"/>
    </source>
</evidence>
<protein>
    <recommendedName>
        <fullName evidence="2">CCR4-NOT transcription complex subunit 10</fullName>
    </recommendedName>
</protein>
<dbReference type="GO" id="GO:0030014">
    <property type="term" value="C:CCR4-NOT complex"/>
    <property type="evidence" value="ECO:0007669"/>
    <property type="project" value="UniProtKB-UniRule"/>
</dbReference>
<accession>A0AA85A5R8</accession>
<keyword evidence="2" id="KW-0810">Translation regulation</keyword>
<keyword evidence="2" id="KW-0539">Nucleus</keyword>
<keyword evidence="2" id="KW-0943">RNA-mediated gene silencing</keyword>
<evidence type="ECO:0000256" key="2">
    <source>
        <dbReference type="RuleBase" id="RU367083"/>
    </source>
</evidence>
<proteinExistence type="inferred from homology"/>
<keyword evidence="2" id="KW-0805">Transcription regulation</keyword>
<dbReference type="Gene3D" id="1.25.40.10">
    <property type="entry name" value="Tetratricopeptide repeat domain"/>
    <property type="match status" value="1"/>
</dbReference>
<comment type="similarity">
    <text evidence="1 2">Belongs to the CNOT10 family.</text>
</comment>
<dbReference type="GO" id="GO:0031047">
    <property type="term" value="P:regulatory ncRNA-mediated gene silencing"/>
    <property type="evidence" value="ECO:0007669"/>
    <property type="project" value="UniProtKB-UniRule"/>
</dbReference>
<dbReference type="WBParaSite" id="SMRG1_65200.3">
    <property type="protein sequence ID" value="SMRG1_65200.3"/>
    <property type="gene ID" value="SMRG1_65200"/>
</dbReference>
<dbReference type="GO" id="GO:0006402">
    <property type="term" value="P:mRNA catabolic process"/>
    <property type="evidence" value="ECO:0007669"/>
    <property type="project" value="TreeGrafter"/>
</dbReference>
<comment type="subcellular location">
    <subcellularLocation>
        <location evidence="2">Cytoplasm</location>
    </subcellularLocation>
    <subcellularLocation>
        <location evidence="2">Nucleus</location>
    </subcellularLocation>
</comment>
<comment type="function">
    <text evidence="2">Component of the CCR4-NOT complex which is one of the major cellular mRNA deadenylases and is linked to various cellular processes including bulk mRNA degradation, miRNA-mediated repression, translational repression during translational initiation and general transcription regulation.</text>
</comment>
<feature type="region of interest" description="Disordered" evidence="3">
    <location>
        <begin position="314"/>
        <end position="353"/>
    </location>
</feature>
<feature type="region of interest" description="Disordered" evidence="3">
    <location>
        <begin position="990"/>
        <end position="1015"/>
    </location>
</feature>
<dbReference type="GO" id="GO:0005737">
    <property type="term" value="C:cytoplasm"/>
    <property type="evidence" value="ECO:0007669"/>
    <property type="project" value="UniProtKB-SubCell"/>
</dbReference>
<sequence length="1077" mass="121600">MSEEVAEHKRLISEAASCYRRKDFEQCLSIMEKLKSRKHDDTKVKINKALLSYVYNSRYSQSDQYISDLKRIATVEGMNLDDYINKTVLSRHNSGRSDEPHTSKDLLPNTAPQFVSRSSVMINLLYNYAVVLFYQHQYAQAEKLLANCLGIPSNLEYACSKTLHLNETQLNFQSPTCIDQSSTLIQTIDLTPSNDTDLCRRIVLLWLEVSLKLFRMERVFELCDYWILCLNTASVMSETASLSSNPQPLTSPSENTSCHSHNLSSNALSMLIGIQKPIQLYYIRACLLTGRLNEAESELNIFISESYSISNNNSLQKNTDFEENSTEVKTTPDDVGENCLEEKKTENPTHSDSQIDTDHCSNIVWSTGNSVYFLQAQLAFLKGQYSDAVKLLISMPPPSYNSTAMHDWESVILKNNLSLIHHRTGRCTSGLVQLRHALKQIDKTIKTAVHSEEKNASYLLNHQNGCSSFVEYSELFNQIPLHVSSLLEHYELIYNYGIHLLFTNRPSEAFSTLSQLVRIYPRNPRLWFRLAECCIKLHCPHNLSLWNMESRKRCIVETFGSGSFRKLSLASVNPQVTKSKVDDTLLSSPSMEFAFLALRNASLLIPTPDKLITNKSSSNDRINSSYVSSLVKWSNKQFISTYPSPTPLFGIGLLHFLSALHVNISYVALCLNEFVDVIHSASLIMDSVPQNETNSTPVGSVKRKKYLPSLAMIAPKIHSYLCRLYCAEALTYLDKVDEATALLQISTNNQLDSIIRSLNGVCFAMPFLFPNTDYIHDFSTNNDSVNNNSDICDETNLSFLVNRCSKQSIIRPVDFPSNVVQSSSLLAYNLAVTLAIQKQYTLSKQYLDLSLPGLFVSANEVDGRKWHINKLSEEATITNHCKLLPTTVILLRIYLAIRLNDQKHAAELIRENFGHFAMANRLNSIPICDHDELTSVPSIPQDNVVPSLNPKSVPLTLIDLQQLIKGQQYQSNPTAGISQMHPASSIQLSQQFNNNNNNNNNNSTNNSNNNNQSLNLWTPCQQFRQSQAQQNQTIYYSPLLQTQSTLTNYEYANCWDSLTPPTTGIITANNENDWPPL</sequence>
<dbReference type="WBParaSite" id="SMRG1_65200.2">
    <property type="protein sequence ID" value="SMRG1_65200.2"/>
    <property type="gene ID" value="SMRG1_65200"/>
</dbReference>
<dbReference type="GO" id="GO:0017148">
    <property type="term" value="P:negative regulation of translation"/>
    <property type="evidence" value="ECO:0007669"/>
    <property type="project" value="TreeGrafter"/>
</dbReference>
<evidence type="ECO:0000256" key="1">
    <source>
        <dbReference type="ARBA" id="ARBA00010080"/>
    </source>
</evidence>
<evidence type="ECO:0000313" key="6">
    <source>
        <dbReference type="WBParaSite" id="SMRG1_65200.2"/>
    </source>
</evidence>
<feature type="compositionally biased region" description="Basic and acidic residues" evidence="3">
    <location>
        <begin position="340"/>
        <end position="349"/>
    </location>
</feature>
<evidence type="ECO:0000313" key="5">
    <source>
        <dbReference type="WBParaSite" id="SMRG1_65200.1"/>
    </source>
</evidence>
<organism evidence="4 7">
    <name type="scientific">Schistosoma margrebowiei</name>
    <dbReference type="NCBI Taxonomy" id="48269"/>
    <lineage>
        <taxon>Eukaryota</taxon>
        <taxon>Metazoa</taxon>
        <taxon>Spiralia</taxon>
        <taxon>Lophotrochozoa</taxon>
        <taxon>Platyhelminthes</taxon>
        <taxon>Trematoda</taxon>
        <taxon>Digenea</taxon>
        <taxon>Strigeidida</taxon>
        <taxon>Schistosomatoidea</taxon>
        <taxon>Schistosomatidae</taxon>
        <taxon>Schistosoma</taxon>
    </lineage>
</organism>
<dbReference type="Proteomes" id="UP000050790">
    <property type="component" value="Unassembled WGS sequence"/>
</dbReference>
<dbReference type="PANTHER" id="PTHR12979:SF5">
    <property type="entry name" value="CCR4-NOT TRANSCRIPTION COMPLEX SUBUNIT 10"/>
    <property type="match status" value="1"/>
</dbReference>